<feature type="transmembrane region" description="Helical" evidence="4">
    <location>
        <begin position="93"/>
        <end position="120"/>
    </location>
</feature>
<feature type="transmembrane region" description="Helical" evidence="4">
    <location>
        <begin position="132"/>
        <end position="160"/>
    </location>
</feature>
<protein>
    <submittedName>
        <fullName evidence="7">Methyl-accepting chemotaxis protein</fullName>
    </submittedName>
</protein>
<dbReference type="Pfam" id="PF00015">
    <property type="entry name" value="MCPsignal"/>
    <property type="match status" value="1"/>
</dbReference>
<feature type="domain" description="Methyl-accepting transducer" evidence="5">
    <location>
        <begin position="308"/>
        <end position="537"/>
    </location>
</feature>
<evidence type="ECO:0000313" key="8">
    <source>
        <dbReference type="Proteomes" id="UP001163882"/>
    </source>
</evidence>
<keyword evidence="4" id="KW-0812">Transmembrane</keyword>
<dbReference type="EMBL" id="CP107716">
    <property type="protein sequence ID" value="UYQ72274.1"/>
    <property type="molecule type" value="Genomic_DNA"/>
</dbReference>
<feature type="transmembrane region" description="Helical" evidence="4">
    <location>
        <begin position="63"/>
        <end position="81"/>
    </location>
</feature>
<dbReference type="PANTHER" id="PTHR43531:SF14">
    <property type="entry name" value="METHYL-ACCEPTING CHEMOTAXIS PROTEIN I-RELATED"/>
    <property type="match status" value="1"/>
</dbReference>
<name>A0ABY6INU3_9HYPH</name>
<keyword evidence="1" id="KW-0488">Methylation</keyword>
<dbReference type="PANTHER" id="PTHR43531">
    <property type="entry name" value="PROTEIN ICFG"/>
    <property type="match status" value="1"/>
</dbReference>
<evidence type="ECO:0000259" key="5">
    <source>
        <dbReference type="PROSITE" id="PS50111"/>
    </source>
</evidence>
<dbReference type="SMART" id="SM00283">
    <property type="entry name" value="MA"/>
    <property type="match status" value="1"/>
</dbReference>
<dbReference type="PROSITE" id="PS50885">
    <property type="entry name" value="HAMP"/>
    <property type="match status" value="1"/>
</dbReference>
<organism evidence="7 8">
    <name type="scientific">Pelagibacterium flavum</name>
    <dbReference type="NCBI Taxonomy" id="2984530"/>
    <lineage>
        <taxon>Bacteria</taxon>
        <taxon>Pseudomonadati</taxon>
        <taxon>Pseudomonadota</taxon>
        <taxon>Alphaproteobacteria</taxon>
        <taxon>Hyphomicrobiales</taxon>
        <taxon>Devosiaceae</taxon>
        <taxon>Pelagibacterium</taxon>
    </lineage>
</organism>
<evidence type="ECO:0000259" key="6">
    <source>
        <dbReference type="PROSITE" id="PS50885"/>
    </source>
</evidence>
<dbReference type="RefSeq" id="WP_264225909.1">
    <property type="nucleotide sequence ID" value="NZ_CP107716.1"/>
</dbReference>
<dbReference type="PROSITE" id="PS50111">
    <property type="entry name" value="CHEMOTAXIS_TRANSDUC_2"/>
    <property type="match status" value="1"/>
</dbReference>
<evidence type="ECO:0000256" key="3">
    <source>
        <dbReference type="PROSITE-ProRule" id="PRU00284"/>
    </source>
</evidence>
<gene>
    <name evidence="7" type="ORF">OF122_00315</name>
</gene>
<evidence type="ECO:0000256" key="1">
    <source>
        <dbReference type="ARBA" id="ARBA00022481"/>
    </source>
</evidence>
<dbReference type="SUPFAM" id="SSF58104">
    <property type="entry name" value="Methyl-accepting chemotaxis protein (MCP) signaling domain"/>
    <property type="match status" value="1"/>
</dbReference>
<keyword evidence="4" id="KW-1133">Transmembrane helix</keyword>
<dbReference type="InterPro" id="IPR004090">
    <property type="entry name" value="Chemotax_Me-accpt_rcpt"/>
</dbReference>
<reference evidence="7" key="1">
    <citation type="submission" date="2022-10" db="EMBL/GenBank/DDBJ databases">
        <title>YIM 151497 complete genome.</title>
        <authorList>
            <person name="Chen X."/>
        </authorList>
    </citation>
    <scope>NUCLEOTIDE SEQUENCE</scope>
    <source>
        <strain evidence="7">YIM 151497</strain>
    </source>
</reference>
<keyword evidence="4" id="KW-0472">Membrane</keyword>
<feature type="transmembrane region" description="Helical" evidence="4">
    <location>
        <begin position="12"/>
        <end position="32"/>
    </location>
</feature>
<sequence>MTLDTIRSRASIFVAALAATMAAIALICELMFQGTLGLGSMLAGIGLAGLVITYLANRQSAAFRYMAVAVMMAQVMAMLIATRGQPEQNDIHMAFFAGLAVCALLYDTKAILLGAALVAVHHLVLGMTLDDLIFYGGGGFGRVLLHAVILIIEAIGLVWMTVNTHHLLQIADERSQQAQSSAQEAELLADEVQRTTATSRQERQSTMQQLSSDFNRVVDAASSGDFSARIETSYSDPELANLATSINGLITTMGESLGETGRVLSSLAETNLTQRVKGQHSGAFAKLRDDTNAVADKLTDIVGQLRKTSRGVRAATGEILAGANDLSERTTKQAATIEETSATMEQLATTVLQSAKQAQNASVKSQEVSRAAEEGGVVMTQATGAMERITSSSSKISNIIGLIDDIAFQTNLLALNASVEAARAGDAGKGFAVVAVEVRRLAQSAASASADVKVLIEQSATEVADGSKLVAEAASKLEAILAGIRENSLVMEGIARDSKEQASSIEEVNVAVRQMDEMTQHNAALVEQTNAAIEQTEGQASELDRIVDIFVLDDSARPAKAAPAAVPAQRIGIKGLQDKVKHAAKAYISHGNAAVAKDWNEF</sequence>
<keyword evidence="8" id="KW-1185">Reference proteome</keyword>
<feature type="domain" description="HAMP" evidence="6">
    <location>
        <begin position="216"/>
        <end position="258"/>
    </location>
</feature>
<dbReference type="InterPro" id="IPR051310">
    <property type="entry name" value="MCP_chemotaxis"/>
</dbReference>
<dbReference type="PRINTS" id="PR00260">
    <property type="entry name" value="CHEMTRNSDUCR"/>
</dbReference>
<evidence type="ECO:0000256" key="4">
    <source>
        <dbReference type="SAM" id="Phobius"/>
    </source>
</evidence>
<dbReference type="Gene3D" id="1.20.120.1530">
    <property type="match status" value="1"/>
</dbReference>
<dbReference type="InterPro" id="IPR003660">
    <property type="entry name" value="HAMP_dom"/>
</dbReference>
<dbReference type="Proteomes" id="UP001163882">
    <property type="component" value="Chromosome"/>
</dbReference>
<feature type="transmembrane region" description="Helical" evidence="4">
    <location>
        <begin position="38"/>
        <end position="56"/>
    </location>
</feature>
<dbReference type="Gene3D" id="1.10.287.950">
    <property type="entry name" value="Methyl-accepting chemotaxis protein"/>
    <property type="match status" value="1"/>
</dbReference>
<evidence type="ECO:0000313" key="7">
    <source>
        <dbReference type="EMBL" id="UYQ72274.1"/>
    </source>
</evidence>
<accession>A0ABY6INU3</accession>
<keyword evidence="3" id="KW-0807">Transducer</keyword>
<evidence type="ECO:0000256" key="2">
    <source>
        <dbReference type="ARBA" id="ARBA00029447"/>
    </source>
</evidence>
<comment type="similarity">
    <text evidence="2">Belongs to the methyl-accepting chemotaxis (MCP) protein family.</text>
</comment>
<dbReference type="InterPro" id="IPR004089">
    <property type="entry name" value="MCPsignal_dom"/>
</dbReference>
<proteinExistence type="inferred from homology"/>